<protein>
    <submittedName>
        <fullName evidence="5">(4Fe-4S)-binding protein</fullName>
    </submittedName>
</protein>
<evidence type="ECO:0000313" key="6">
    <source>
        <dbReference type="Proteomes" id="UP000030428"/>
    </source>
</evidence>
<dbReference type="Pfam" id="PF00037">
    <property type="entry name" value="Fer4"/>
    <property type="match status" value="1"/>
</dbReference>
<evidence type="ECO:0000256" key="3">
    <source>
        <dbReference type="ARBA" id="ARBA00023014"/>
    </source>
</evidence>
<accession>A0A0A6PF92</accession>
<dbReference type="InterPro" id="IPR017896">
    <property type="entry name" value="4Fe4S_Fe-S-bd"/>
</dbReference>
<evidence type="ECO:0000313" key="5">
    <source>
        <dbReference type="EMBL" id="KHD08942.1"/>
    </source>
</evidence>
<dbReference type="InterPro" id="IPR002586">
    <property type="entry name" value="CobQ/CobB/MinD/ParA_Nub-bd_dom"/>
</dbReference>
<dbReference type="SUPFAM" id="SSF54862">
    <property type="entry name" value="4Fe-4S ferredoxins"/>
    <property type="match status" value="1"/>
</dbReference>
<sequence>MILAVASGKGGTGKTMLATSLALSITDAQYIDCDVEEPNGDLFLHADIQARRPVGIPVPRINQDRCTLCGRCSEACEFNALAQSKTRVLVFADMCHGCGVCSYVCPEEGAITETERRIGEVETGVVQGRDAHDVLFAQGRLDVGELMATPLIKAVRKTSDPARTVILDAPPGTSCPLVETVRGVDYCLLVTEPTPFGLNDLALAVGVMRLLSLPLGVIINRSDSGDRQVKDYCDREDIPVLMEIPFRRDLAEAYSKGIPFVQVDERYQALFQHMVAKIRQELEP</sequence>
<comment type="caution">
    <text evidence="5">The sequence shown here is derived from an EMBL/GenBank/DDBJ whole genome shotgun (WGS) entry which is preliminary data.</text>
</comment>
<dbReference type="InterPro" id="IPR027417">
    <property type="entry name" value="P-loop_NTPase"/>
</dbReference>
<dbReference type="EMBL" id="JSZA02000030">
    <property type="protein sequence ID" value="KHD08942.1"/>
    <property type="molecule type" value="Genomic_DNA"/>
</dbReference>
<dbReference type="InterPro" id="IPR017900">
    <property type="entry name" value="4Fe4S_Fe_S_CS"/>
</dbReference>
<gene>
    <name evidence="5" type="ORF">PN36_09910</name>
</gene>
<dbReference type="Gene3D" id="3.40.50.300">
    <property type="entry name" value="P-loop containing nucleotide triphosphate hydrolases"/>
    <property type="match status" value="1"/>
</dbReference>
<keyword evidence="3" id="KW-0411">Iron-sulfur</keyword>
<dbReference type="GO" id="GO:0046872">
    <property type="term" value="F:metal ion binding"/>
    <property type="evidence" value="ECO:0007669"/>
    <property type="project" value="UniProtKB-KW"/>
</dbReference>
<feature type="domain" description="4Fe-4S ferredoxin-type" evidence="4">
    <location>
        <begin position="57"/>
        <end position="86"/>
    </location>
</feature>
<keyword evidence="6" id="KW-1185">Reference proteome</keyword>
<dbReference type="PROSITE" id="PS51379">
    <property type="entry name" value="4FE4S_FER_2"/>
    <property type="match status" value="2"/>
</dbReference>
<evidence type="ECO:0000256" key="1">
    <source>
        <dbReference type="ARBA" id="ARBA00022723"/>
    </source>
</evidence>
<dbReference type="AlphaFoldDB" id="A0A0A6PF92"/>
<dbReference type="GO" id="GO:0051536">
    <property type="term" value="F:iron-sulfur cluster binding"/>
    <property type="evidence" value="ECO:0007669"/>
    <property type="project" value="UniProtKB-KW"/>
</dbReference>
<keyword evidence="1" id="KW-0479">Metal-binding</keyword>
<dbReference type="PROSITE" id="PS00198">
    <property type="entry name" value="4FE4S_FER_1"/>
    <property type="match status" value="2"/>
</dbReference>
<organism evidence="5 6">
    <name type="scientific">Candidatus Thiomargarita nelsonii</name>
    <dbReference type="NCBI Taxonomy" id="1003181"/>
    <lineage>
        <taxon>Bacteria</taxon>
        <taxon>Pseudomonadati</taxon>
        <taxon>Pseudomonadota</taxon>
        <taxon>Gammaproteobacteria</taxon>
        <taxon>Thiotrichales</taxon>
        <taxon>Thiotrichaceae</taxon>
        <taxon>Thiomargarita</taxon>
    </lineage>
</organism>
<dbReference type="SUPFAM" id="SSF52540">
    <property type="entry name" value="P-loop containing nucleoside triphosphate hydrolases"/>
    <property type="match status" value="1"/>
</dbReference>
<proteinExistence type="predicted"/>
<dbReference type="Pfam" id="PF01656">
    <property type="entry name" value="CbiA"/>
    <property type="match status" value="1"/>
</dbReference>
<feature type="domain" description="4Fe-4S ferredoxin-type" evidence="4">
    <location>
        <begin position="87"/>
        <end position="116"/>
    </location>
</feature>
<dbReference type="Gene3D" id="3.30.70.20">
    <property type="match status" value="1"/>
</dbReference>
<dbReference type="Proteomes" id="UP000030428">
    <property type="component" value="Unassembled WGS sequence"/>
</dbReference>
<evidence type="ECO:0000256" key="2">
    <source>
        <dbReference type="ARBA" id="ARBA00023004"/>
    </source>
</evidence>
<dbReference type="PANTHER" id="PTHR43063">
    <property type="entry name" value="4FE-4S CLUSTER CONTAINING PARA FAMILY ATPASE PROTEIN"/>
    <property type="match status" value="1"/>
</dbReference>
<keyword evidence="2" id="KW-0408">Iron</keyword>
<reference evidence="5 6" key="1">
    <citation type="journal article" date="2016" name="Front. Microbiol.">
        <title>Single-Cell (Meta-)Genomics of a Dimorphic Candidatus Thiomargarita nelsonii Reveals Genomic Plasticity.</title>
        <authorList>
            <person name="Flood B.E."/>
            <person name="Fliss P."/>
            <person name="Jones D.S."/>
            <person name="Dick G.J."/>
            <person name="Jain S."/>
            <person name="Kaster A.K."/>
            <person name="Winkel M."/>
            <person name="Mussmann M."/>
            <person name="Bailey J."/>
        </authorList>
    </citation>
    <scope>NUCLEOTIDE SEQUENCE [LARGE SCALE GENOMIC DNA]</scope>
    <source>
        <strain evidence="5">Hydrate Ridge</strain>
    </source>
</reference>
<dbReference type="PANTHER" id="PTHR43063:SF1">
    <property type="entry name" value="4FE-4S CLUSTER CONTAINING PARA FAMILY ATPASE PROTEIN"/>
    <property type="match status" value="1"/>
</dbReference>
<dbReference type="CDD" id="cd03110">
    <property type="entry name" value="SIMIBI_bact_arch"/>
    <property type="match status" value="1"/>
</dbReference>
<evidence type="ECO:0000259" key="4">
    <source>
        <dbReference type="PROSITE" id="PS51379"/>
    </source>
</evidence>
<name>A0A0A6PF92_9GAMM</name>